<dbReference type="SUPFAM" id="SSF53448">
    <property type="entry name" value="Nucleotide-diphospho-sugar transferases"/>
    <property type="match status" value="1"/>
</dbReference>
<accession>A0ABU9J9X9</accession>
<dbReference type="Pfam" id="PF00535">
    <property type="entry name" value="Glycos_transf_2"/>
    <property type="match status" value="1"/>
</dbReference>
<dbReference type="GO" id="GO:0016757">
    <property type="term" value="F:glycosyltransferase activity"/>
    <property type="evidence" value="ECO:0007669"/>
    <property type="project" value="UniProtKB-KW"/>
</dbReference>
<name>A0ABU9J9X9_AEREN</name>
<dbReference type="EC" id="2.4.-.-" evidence="2"/>
<dbReference type="EMBL" id="JAZDDP010000002">
    <property type="protein sequence ID" value="MEL3918790.1"/>
    <property type="molecule type" value="Genomic_DNA"/>
</dbReference>
<evidence type="ECO:0000259" key="1">
    <source>
        <dbReference type="Pfam" id="PF00535"/>
    </source>
</evidence>
<feature type="domain" description="Glycosyltransferase 2-like" evidence="1">
    <location>
        <begin position="10"/>
        <end position="160"/>
    </location>
</feature>
<reference evidence="2 3" key="1">
    <citation type="submission" date="2024-01" db="EMBL/GenBank/DDBJ databases">
        <title>Horizontal gene transfer in Aeromonas trota.</title>
        <authorList>
            <person name="Otero Olarra J.E."/>
            <person name="Perez Valdespino A."/>
        </authorList>
    </citation>
    <scope>NUCLEOTIDE SEQUENCE [LARGE SCALE GENOMIC DNA]</scope>
    <source>
        <strain evidence="2 3">9.1</strain>
    </source>
</reference>
<proteinExistence type="predicted"/>
<keyword evidence="3" id="KW-1185">Reference proteome</keyword>
<dbReference type="InterPro" id="IPR001173">
    <property type="entry name" value="Glyco_trans_2-like"/>
</dbReference>
<evidence type="ECO:0000313" key="2">
    <source>
        <dbReference type="EMBL" id="MEL3918790.1"/>
    </source>
</evidence>
<sequence length="317" mass="36534">MNDINTPLLSICIPTYNRMSYLERLVNCLTKQIAVINKEKNIVELIIIDNASEDNTEELCDALVKKFSSWLSYYRHEKNIGMDGNFESSFNLAKGNYFWMIGDDDLVCNDGVGAVVNFLNENNNISLVNLKSVFINNENKRKQLIERPIDAISNYKRYMTAYDFIDDVGILITFISGIVVNKKNVSITPELSERCKGDNLYQLSWIFSALKEQCGYFISVKDPIVIAEPDNSGGYNLFKVFCIGFIRIANCFFTDRKLIIKLKRASLYFIIPFIFKPKLARNFITNDGLKSLDVSYSELLEYKYMIRHILKLKLVRS</sequence>
<comment type="caution">
    <text evidence="2">The sequence shown here is derived from an EMBL/GenBank/DDBJ whole genome shotgun (WGS) entry which is preliminary data.</text>
</comment>
<organism evidence="2 3">
    <name type="scientific">Aeromonas enteropelogenes</name>
    <name type="common">Aeromonas trota</name>
    <dbReference type="NCBI Taxonomy" id="29489"/>
    <lineage>
        <taxon>Bacteria</taxon>
        <taxon>Pseudomonadati</taxon>
        <taxon>Pseudomonadota</taxon>
        <taxon>Gammaproteobacteria</taxon>
        <taxon>Aeromonadales</taxon>
        <taxon>Aeromonadaceae</taxon>
        <taxon>Aeromonas</taxon>
    </lineage>
</organism>
<keyword evidence="2" id="KW-0328">Glycosyltransferase</keyword>
<evidence type="ECO:0000313" key="3">
    <source>
        <dbReference type="Proteomes" id="UP001491613"/>
    </source>
</evidence>
<gene>
    <name evidence="2" type="ORF">V1482_05125</name>
</gene>
<dbReference type="PANTHER" id="PTHR22916">
    <property type="entry name" value="GLYCOSYLTRANSFERASE"/>
    <property type="match status" value="1"/>
</dbReference>
<dbReference type="PANTHER" id="PTHR22916:SF3">
    <property type="entry name" value="UDP-GLCNAC:BETAGAL BETA-1,3-N-ACETYLGLUCOSAMINYLTRANSFERASE-LIKE PROTEIN 1"/>
    <property type="match status" value="1"/>
</dbReference>
<dbReference type="InterPro" id="IPR029044">
    <property type="entry name" value="Nucleotide-diphossugar_trans"/>
</dbReference>
<dbReference type="Gene3D" id="3.90.550.10">
    <property type="entry name" value="Spore Coat Polysaccharide Biosynthesis Protein SpsA, Chain A"/>
    <property type="match status" value="1"/>
</dbReference>
<protein>
    <submittedName>
        <fullName evidence="2">Glycosyltransferase family 2 protein</fullName>
        <ecNumber evidence="2">2.4.-.-</ecNumber>
    </submittedName>
</protein>
<dbReference type="RefSeq" id="WP_342016918.1">
    <property type="nucleotide sequence ID" value="NZ_JAVTII010000002.1"/>
</dbReference>
<keyword evidence="2" id="KW-0808">Transferase</keyword>
<dbReference type="Proteomes" id="UP001491613">
    <property type="component" value="Unassembled WGS sequence"/>
</dbReference>
<dbReference type="CDD" id="cd00761">
    <property type="entry name" value="Glyco_tranf_GTA_type"/>
    <property type="match status" value="1"/>
</dbReference>